<dbReference type="AlphaFoldDB" id="A0A1H5VVW9"/>
<dbReference type="RefSeq" id="WP_103954482.1">
    <property type="nucleotide sequence ID" value="NZ_FNVT01000001.1"/>
</dbReference>
<reference evidence="2 3" key="1">
    <citation type="submission" date="2016-10" db="EMBL/GenBank/DDBJ databases">
        <authorList>
            <person name="de Groot N.N."/>
        </authorList>
    </citation>
    <scope>NUCLEOTIDE SEQUENCE [LARGE SCALE GENOMIC DNA]</scope>
    <source>
        <strain evidence="2 3">CGMCC 4.7037</strain>
    </source>
</reference>
<accession>A0A1H5VVW9</accession>
<keyword evidence="3" id="KW-1185">Reference proteome</keyword>
<organism evidence="2 3">
    <name type="scientific">Nonomuraea solani</name>
    <dbReference type="NCBI Taxonomy" id="1144553"/>
    <lineage>
        <taxon>Bacteria</taxon>
        <taxon>Bacillati</taxon>
        <taxon>Actinomycetota</taxon>
        <taxon>Actinomycetes</taxon>
        <taxon>Streptosporangiales</taxon>
        <taxon>Streptosporangiaceae</taxon>
        <taxon>Nonomuraea</taxon>
    </lineage>
</organism>
<dbReference type="EMBL" id="FNVT01000001">
    <property type="protein sequence ID" value="SEF91402.1"/>
    <property type="molecule type" value="Genomic_DNA"/>
</dbReference>
<name>A0A1H5VVW9_9ACTN</name>
<feature type="region of interest" description="Disordered" evidence="1">
    <location>
        <begin position="130"/>
        <end position="162"/>
    </location>
</feature>
<evidence type="ECO:0008006" key="4">
    <source>
        <dbReference type="Google" id="ProtNLM"/>
    </source>
</evidence>
<dbReference type="OrthoDB" id="4543339at2"/>
<dbReference type="Proteomes" id="UP000236732">
    <property type="component" value="Unassembled WGS sequence"/>
</dbReference>
<feature type="compositionally biased region" description="Basic and acidic residues" evidence="1">
    <location>
        <begin position="134"/>
        <end position="152"/>
    </location>
</feature>
<gene>
    <name evidence="2" type="ORF">SAMN05444920_1011004</name>
</gene>
<evidence type="ECO:0000256" key="1">
    <source>
        <dbReference type="SAM" id="MobiDB-lite"/>
    </source>
</evidence>
<sequence>MIVAVVCVPQAPLLLPGVTGRPVAEVDKLRESAASAAGGLLDQELDDVIVLAAAPRTGGYPADARDPADRVAPGSHRSLAGPTGADGLPVALAVGRSFLPPTTTPLTLYGIASDAPPDLCLEVGRRLAAGEGQRAAEERRPEAERRQPEAGRGRPAVGPGRTGLIVAADGSARRGEKAPGYLDPRAADLDAQIGRALGTGDVTRLSALDPATCTALLVAGRAAWQVMAGACEGTRWLAHLRYEDDPFGVAYWVATWTRENETHRTPTP</sequence>
<feature type="compositionally biased region" description="Low complexity" evidence="1">
    <location>
        <begin position="153"/>
        <end position="162"/>
    </location>
</feature>
<dbReference type="Gene3D" id="3.40.830.10">
    <property type="entry name" value="LigB-like"/>
    <property type="match status" value="1"/>
</dbReference>
<proteinExistence type="predicted"/>
<feature type="region of interest" description="Disordered" evidence="1">
    <location>
        <begin position="60"/>
        <end position="83"/>
    </location>
</feature>
<protein>
    <recommendedName>
        <fullName evidence="4">Catalytic LigB subunit of aromatic ring-opening dioxygenase</fullName>
    </recommendedName>
</protein>
<evidence type="ECO:0000313" key="2">
    <source>
        <dbReference type="EMBL" id="SEF91402.1"/>
    </source>
</evidence>
<evidence type="ECO:0000313" key="3">
    <source>
        <dbReference type="Proteomes" id="UP000236732"/>
    </source>
</evidence>